<dbReference type="InterPro" id="IPR019748">
    <property type="entry name" value="FERM_central"/>
</dbReference>
<evidence type="ECO:0000256" key="3">
    <source>
        <dbReference type="ARBA" id="ARBA00022553"/>
    </source>
</evidence>
<dbReference type="InterPro" id="IPR020635">
    <property type="entry name" value="Tyr_kinase_cat_dom"/>
</dbReference>
<dbReference type="GO" id="GO:0030182">
    <property type="term" value="P:neuron differentiation"/>
    <property type="evidence" value="ECO:0007669"/>
    <property type="project" value="UniProtKB-ARBA"/>
</dbReference>
<sequence>MSESTLLINLVTDSKIVYIPYVSTTTAEDVCITLCKQLGIEPVARHLFALRISGKSIFLMPAHTFSEKNPAYDFRIRFKVANVNKLKEIDRKAYDYYFHQARSDVLENKIPDLIYEKYKKELVGLGVTDMYRVMLEKDIPREIVENDYKKYIPKEVIKRHSIFIKKPIHDSLGKINKSGHSACYVKMEYLKQLEIMAPEYLAEEYKALADRDGSVCSSLVKVTPYHPTEPGIRICYESKREDWHHLCTIEELCYVSIRKDSGTVEISRKNGIPFSLKFNSVLAMLSFVGLLDGYYRLTCKWIFNLCKDVFTPSLQKLYTMKCHGPVGGEFSYAKLEEKRENRPGCFTLRESETKYNVYYLDVCMKDSSKPKTFKLERLNEDEFIFNDDLRRYKNIHQLMAAYNDAQQSIYLQECLPPSEYDKSPLLLCRDDKLMGDSLADSSAVFGILPSSPLCINSSNIQVYKGHKKEGADGITIVYRSMWRLTKGKKVEVAMKVLKHECCEKYLKDFLELTGHWAFLQSSAIVRLYGITLSSPVSMVLEYMCLGPLDQYLRNNKAILKPEDLIEAASNLAAALWHLEENDIVHGNIRCRKLLVSSHEENSFTVKLGDPGINHTYASTEVHWIPVECYSNLQFAKRSTAADVWAFATTIWEIFMFGEPIPHTDHTEAMRYYMSGKRLPPPSGCPNIIYQILRECWNADPHGRKQPQAVMRDINQILYQVYNSRKVHSYAQVPHSKSIRSSISTNSLASNATESTAVIQDEFSLSGMSDDNDLSFTSNFTQESTLEKSWLYNSQEFENNEDTMSGFSNILPNVSFSVATSATTLDSIGSMQSIFELDADCNVILQGRIGQGFYGEVFKGTLEYLNDQDKEPRQVAIKKLRKDAVSTCLQDFEREISIMKTLKHPNIIEILGVLQEPEVSLVMEYVHRGSLQSYLKIYRESLSIKQLLKYALDIAMGMDYLGSKHIVHRDLAARNILVIDENHVKISDFGLAQVMGANEYYILQTNRELPIKWYAPESLKDGKFSPRSDVWSYGVTMCEMFGHGEEPQLQLGHEDRSGQEQQVLLKAIESGARFPCPRTCPQAVYVRIIYPCWKANPHERPRFEQLCKEAEDLVTQY</sequence>
<dbReference type="Gene3D" id="1.10.510.10">
    <property type="entry name" value="Transferase(Phosphotransferase) domain 1"/>
    <property type="match status" value="2"/>
</dbReference>
<dbReference type="EMBL" id="VTPC01003929">
    <property type="protein sequence ID" value="KAF2897768.1"/>
    <property type="molecule type" value="Genomic_DNA"/>
</dbReference>
<dbReference type="InterPro" id="IPR016251">
    <property type="entry name" value="Tyr_kinase_non-rcpt_Jak/Tyk2"/>
</dbReference>
<dbReference type="PRINTS" id="PR01823">
    <property type="entry name" value="JANUSKINASE"/>
</dbReference>
<keyword evidence="7" id="KW-0418">Kinase</keyword>
<dbReference type="InterPro" id="IPR000299">
    <property type="entry name" value="FERM_domain"/>
</dbReference>
<dbReference type="InterPro" id="IPR051286">
    <property type="entry name" value="JAK"/>
</dbReference>
<evidence type="ECO:0000256" key="1">
    <source>
        <dbReference type="ARBA" id="ARBA00004308"/>
    </source>
</evidence>
<reference evidence="19" key="1">
    <citation type="submission" date="2019-08" db="EMBL/GenBank/DDBJ databases">
        <title>The genome of the North American firefly Photinus pyralis.</title>
        <authorList>
            <consortium name="Photinus pyralis genome working group"/>
            <person name="Fallon T.R."/>
            <person name="Sander Lower S.E."/>
            <person name="Weng J.-K."/>
        </authorList>
    </citation>
    <scope>NUCLEOTIDE SEQUENCE</scope>
    <source>
        <strain evidence="19">TRF0915ILg1</strain>
        <tissue evidence="19">Whole body</tissue>
    </source>
</reference>
<dbReference type="Pfam" id="PF18379">
    <property type="entry name" value="FERM_F1"/>
    <property type="match status" value="1"/>
</dbReference>
<dbReference type="InterPro" id="IPR000980">
    <property type="entry name" value="SH2"/>
</dbReference>
<keyword evidence="3" id="KW-0597">Phosphoprotein</keyword>
<dbReference type="PROSITE" id="PS00109">
    <property type="entry name" value="PROTEIN_KINASE_TYR"/>
    <property type="match status" value="1"/>
</dbReference>
<feature type="domain" description="Protein kinase" evidence="17">
    <location>
        <begin position="842"/>
        <end position="1113"/>
    </location>
</feature>
<dbReference type="Gene3D" id="3.30.505.10">
    <property type="entry name" value="SH2 domain"/>
    <property type="match status" value="1"/>
</dbReference>
<name>A0A8K0D6Y4_IGNLU</name>
<comment type="subcellular location">
    <subcellularLocation>
        <location evidence="1">Endomembrane system</location>
    </subcellularLocation>
</comment>
<evidence type="ECO:0000256" key="8">
    <source>
        <dbReference type="ARBA" id="ARBA00022840"/>
    </source>
</evidence>
<dbReference type="GO" id="GO:0004714">
    <property type="term" value="F:transmembrane receptor protein tyrosine kinase activity"/>
    <property type="evidence" value="ECO:0007669"/>
    <property type="project" value="UniProtKB-EC"/>
</dbReference>
<dbReference type="InterPro" id="IPR011009">
    <property type="entry name" value="Kinase-like_dom_sf"/>
</dbReference>
<dbReference type="GO" id="GO:0071944">
    <property type="term" value="C:cell periphery"/>
    <property type="evidence" value="ECO:0007669"/>
    <property type="project" value="UniProtKB-ARBA"/>
</dbReference>
<feature type="domain" description="FERM" evidence="18">
    <location>
        <begin position="4"/>
        <end position="302"/>
    </location>
</feature>
<keyword evidence="4" id="KW-0808">Transferase</keyword>
<dbReference type="OrthoDB" id="1915767at2759"/>
<dbReference type="InterPro" id="IPR036860">
    <property type="entry name" value="SH2_dom_sf"/>
</dbReference>
<dbReference type="Proteomes" id="UP000801492">
    <property type="component" value="Unassembled WGS sequence"/>
</dbReference>
<evidence type="ECO:0000313" key="20">
    <source>
        <dbReference type="Proteomes" id="UP000801492"/>
    </source>
</evidence>
<organism evidence="19 20">
    <name type="scientific">Ignelater luminosus</name>
    <name type="common">Cucubano</name>
    <name type="synonym">Pyrophorus luminosus</name>
    <dbReference type="NCBI Taxonomy" id="2038154"/>
    <lineage>
        <taxon>Eukaryota</taxon>
        <taxon>Metazoa</taxon>
        <taxon>Ecdysozoa</taxon>
        <taxon>Arthropoda</taxon>
        <taxon>Hexapoda</taxon>
        <taxon>Insecta</taxon>
        <taxon>Pterygota</taxon>
        <taxon>Neoptera</taxon>
        <taxon>Endopterygota</taxon>
        <taxon>Coleoptera</taxon>
        <taxon>Polyphaga</taxon>
        <taxon>Elateriformia</taxon>
        <taxon>Elateroidea</taxon>
        <taxon>Elateridae</taxon>
        <taxon>Agrypninae</taxon>
        <taxon>Pyrophorini</taxon>
        <taxon>Ignelater</taxon>
    </lineage>
</organism>
<feature type="domain" description="SH2" evidence="16">
    <location>
        <begin position="321"/>
        <end position="418"/>
    </location>
</feature>
<dbReference type="GO" id="GO:0048468">
    <property type="term" value="P:cell development"/>
    <property type="evidence" value="ECO:0007669"/>
    <property type="project" value="UniProtKB-ARBA"/>
</dbReference>
<feature type="binding site" evidence="15">
    <location>
        <position position="878"/>
    </location>
    <ligand>
        <name>ATP</name>
        <dbReference type="ChEBI" id="CHEBI:30616"/>
    </ligand>
</feature>
<keyword evidence="6 15" id="KW-0547">Nucleotide-binding</keyword>
<keyword evidence="20" id="KW-1185">Reference proteome</keyword>
<dbReference type="SUPFAM" id="SSF56112">
    <property type="entry name" value="Protein kinase-like (PK-like)"/>
    <property type="match status" value="2"/>
</dbReference>
<dbReference type="AlphaFoldDB" id="A0A8K0D6Y4"/>
<evidence type="ECO:0000259" key="18">
    <source>
        <dbReference type="PROSITE" id="PS50057"/>
    </source>
</evidence>
<keyword evidence="5" id="KW-0677">Repeat</keyword>
<evidence type="ECO:0000256" key="9">
    <source>
        <dbReference type="ARBA" id="ARBA00022999"/>
    </source>
</evidence>
<dbReference type="PROSITE" id="PS50057">
    <property type="entry name" value="FERM_3"/>
    <property type="match status" value="1"/>
</dbReference>
<dbReference type="Pfam" id="PF17887">
    <property type="entry name" value="Jak1_Phl"/>
    <property type="match status" value="1"/>
</dbReference>
<protein>
    <recommendedName>
        <fullName evidence="2">non-specific protein-tyrosine kinase</fullName>
        <ecNumber evidence="2">2.7.10.2</ecNumber>
    </recommendedName>
</protein>
<evidence type="ECO:0000256" key="14">
    <source>
        <dbReference type="PROSITE-ProRule" id="PRU00191"/>
    </source>
</evidence>
<dbReference type="GO" id="GO:0012505">
    <property type="term" value="C:endomembrane system"/>
    <property type="evidence" value="ECO:0007669"/>
    <property type="project" value="UniProtKB-SubCell"/>
</dbReference>
<dbReference type="PANTHER" id="PTHR45807:SF7">
    <property type="entry name" value="TYROSINE-PROTEIN KINASE HOPSCOTCH"/>
    <property type="match status" value="1"/>
</dbReference>
<keyword evidence="9 14" id="KW-0727">SH2 domain</keyword>
<dbReference type="InterPro" id="IPR041155">
    <property type="entry name" value="FERM_F1"/>
</dbReference>
<dbReference type="GO" id="GO:0009887">
    <property type="term" value="P:animal organ morphogenesis"/>
    <property type="evidence" value="ECO:0007669"/>
    <property type="project" value="UniProtKB-ARBA"/>
</dbReference>
<evidence type="ECO:0000256" key="11">
    <source>
        <dbReference type="ARBA" id="ARBA00023137"/>
    </source>
</evidence>
<evidence type="ECO:0000256" key="7">
    <source>
        <dbReference type="ARBA" id="ARBA00022777"/>
    </source>
</evidence>
<evidence type="ECO:0000259" key="17">
    <source>
        <dbReference type="PROSITE" id="PS50011"/>
    </source>
</evidence>
<dbReference type="Pfam" id="PF21990">
    <property type="entry name" value="SH2_1"/>
    <property type="match status" value="1"/>
</dbReference>
<evidence type="ECO:0000256" key="15">
    <source>
        <dbReference type="PROSITE-ProRule" id="PRU10141"/>
    </source>
</evidence>
<keyword evidence="11" id="KW-0829">Tyrosine-protein kinase</keyword>
<comment type="caution">
    <text evidence="19">The sequence shown here is derived from an EMBL/GenBank/DDBJ whole genome shotgun (WGS) entry which is preliminary data.</text>
</comment>
<evidence type="ECO:0000256" key="12">
    <source>
        <dbReference type="ARBA" id="ARBA00051243"/>
    </source>
</evidence>
<evidence type="ECO:0000256" key="5">
    <source>
        <dbReference type="ARBA" id="ARBA00022737"/>
    </source>
</evidence>
<dbReference type="GO" id="GO:0005524">
    <property type="term" value="F:ATP binding"/>
    <property type="evidence" value="ECO:0007669"/>
    <property type="project" value="UniProtKB-UniRule"/>
</dbReference>
<dbReference type="GO" id="GO:0004715">
    <property type="term" value="F:non-membrane spanning protein tyrosine kinase activity"/>
    <property type="evidence" value="ECO:0007669"/>
    <property type="project" value="UniProtKB-EC"/>
</dbReference>
<dbReference type="GO" id="GO:0035556">
    <property type="term" value="P:intracellular signal transduction"/>
    <property type="evidence" value="ECO:0007669"/>
    <property type="project" value="InterPro"/>
</dbReference>
<evidence type="ECO:0000256" key="4">
    <source>
        <dbReference type="ARBA" id="ARBA00022679"/>
    </source>
</evidence>
<evidence type="ECO:0000313" key="19">
    <source>
        <dbReference type="EMBL" id="KAF2897768.1"/>
    </source>
</evidence>
<dbReference type="CDD" id="cd14473">
    <property type="entry name" value="FERM_B-lobe"/>
    <property type="match status" value="1"/>
</dbReference>
<dbReference type="GO" id="GO:0005829">
    <property type="term" value="C:cytosol"/>
    <property type="evidence" value="ECO:0007669"/>
    <property type="project" value="TreeGrafter"/>
</dbReference>
<dbReference type="GO" id="GO:0005126">
    <property type="term" value="F:cytokine receptor binding"/>
    <property type="evidence" value="ECO:0007669"/>
    <property type="project" value="TreeGrafter"/>
</dbReference>
<dbReference type="FunFam" id="1.10.510.10:FF:001512">
    <property type="entry name" value="Receptor tyrosine-protein kinase erbB-2"/>
    <property type="match status" value="1"/>
</dbReference>
<evidence type="ECO:0000256" key="2">
    <source>
        <dbReference type="ARBA" id="ARBA00011903"/>
    </source>
</evidence>
<evidence type="ECO:0000256" key="10">
    <source>
        <dbReference type="ARBA" id="ARBA00023136"/>
    </source>
</evidence>
<dbReference type="PROSITE" id="PS50011">
    <property type="entry name" value="PROTEIN_KINASE_DOM"/>
    <property type="match status" value="2"/>
</dbReference>
<dbReference type="CDD" id="cd13196">
    <property type="entry name" value="FERM_C_JAK"/>
    <property type="match status" value="1"/>
</dbReference>
<dbReference type="PROSITE" id="PS00107">
    <property type="entry name" value="PROTEIN_KINASE_ATP"/>
    <property type="match status" value="1"/>
</dbReference>
<keyword evidence="8 15" id="KW-0067">ATP-binding</keyword>
<evidence type="ECO:0000259" key="16">
    <source>
        <dbReference type="PROSITE" id="PS50001"/>
    </source>
</evidence>
<dbReference type="GO" id="GO:0002009">
    <property type="term" value="P:morphogenesis of an epithelium"/>
    <property type="evidence" value="ECO:0007669"/>
    <property type="project" value="UniProtKB-ARBA"/>
</dbReference>
<dbReference type="InterPro" id="IPR008266">
    <property type="entry name" value="Tyr_kinase_AS"/>
</dbReference>
<dbReference type="SUPFAM" id="SSF55550">
    <property type="entry name" value="SH2 domain"/>
    <property type="match status" value="1"/>
</dbReference>
<accession>A0A8K0D6Y4</accession>
<dbReference type="GO" id="GO:0051130">
    <property type="term" value="P:positive regulation of cellular component organization"/>
    <property type="evidence" value="ECO:0007669"/>
    <property type="project" value="UniProtKB-ARBA"/>
</dbReference>
<dbReference type="SMART" id="SM00295">
    <property type="entry name" value="B41"/>
    <property type="match status" value="1"/>
</dbReference>
<proteinExistence type="predicted"/>
<dbReference type="InterPro" id="IPR000719">
    <property type="entry name" value="Prot_kinase_dom"/>
</dbReference>
<dbReference type="InterPro" id="IPR041381">
    <property type="entry name" value="JAK1-3/TYK2_PHL_dom"/>
</dbReference>
<feature type="domain" description="Protein kinase" evidence="17">
    <location>
        <begin position="463"/>
        <end position="717"/>
    </location>
</feature>
<comment type="catalytic activity">
    <reaction evidence="12">
        <text>L-tyrosyl-[protein] + ATP = O-phospho-L-tyrosyl-[protein] + ADP + H(+)</text>
        <dbReference type="Rhea" id="RHEA:10596"/>
        <dbReference type="Rhea" id="RHEA-COMP:10136"/>
        <dbReference type="Rhea" id="RHEA-COMP:20101"/>
        <dbReference type="ChEBI" id="CHEBI:15378"/>
        <dbReference type="ChEBI" id="CHEBI:30616"/>
        <dbReference type="ChEBI" id="CHEBI:46858"/>
        <dbReference type="ChEBI" id="CHEBI:61978"/>
        <dbReference type="ChEBI" id="CHEBI:456216"/>
        <dbReference type="EC" id="2.7.10.1"/>
    </reaction>
</comment>
<dbReference type="CDD" id="cd00192">
    <property type="entry name" value="PTKc"/>
    <property type="match status" value="1"/>
</dbReference>
<evidence type="ECO:0000256" key="13">
    <source>
        <dbReference type="ARBA" id="ARBA00051245"/>
    </source>
</evidence>
<evidence type="ECO:0000256" key="6">
    <source>
        <dbReference type="ARBA" id="ARBA00022741"/>
    </source>
</evidence>
<dbReference type="InterPro" id="IPR019749">
    <property type="entry name" value="Band_41_domain"/>
</dbReference>
<dbReference type="EC" id="2.7.10.2" evidence="2"/>
<dbReference type="InterPro" id="IPR001245">
    <property type="entry name" value="Ser-Thr/Tyr_kinase_cat_dom"/>
</dbReference>
<dbReference type="SMART" id="SM00219">
    <property type="entry name" value="TyrKc"/>
    <property type="match status" value="2"/>
</dbReference>
<gene>
    <name evidence="19" type="ORF">ILUMI_08399</name>
</gene>
<dbReference type="GO" id="GO:0007259">
    <property type="term" value="P:cell surface receptor signaling pathway via JAK-STAT"/>
    <property type="evidence" value="ECO:0007669"/>
    <property type="project" value="TreeGrafter"/>
</dbReference>
<dbReference type="Pfam" id="PF07714">
    <property type="entry name" value="PK_Tyr_Ser-Thr"/>
    <property type="match status" value="2"/>
</dbReference>
<dbReference type="GO" id="GO:0016020">
    <property type="term" value="C:membrane"/>
    <property type="evidence" value="ECO:0007669"/>
    <property type="project" value="InterPro"/>
</dbReference>
<dbReference type="PANTHER" id="PTHR45807">
    <property type="entry name" value="TYROSINE-PROTEIN KINASE HOPSCOTCH"/>
    <property type="match status" value="1"/>
</dbReference>
<keyword evidence="10" id="KW-0472">Membrane</keyword>
<dbReference type="InterPro" id="IPR017441">
    <property type="entry name" value="Protein_kinase_ATP_BS"/>
</dbReference>
<dbReference type="PROSITE" id="PS50001">
    <property type="entry name" value="SH2"/>
    <property type="match status" value="1"/>
</dbReference>
<dbReference type="GO" id="GO:0050793">
    <property type="term" value="P:regulation of developmental process"/>
    <property type="evidence" value="ECO:0007669"/>
    <property type="project" value="UniProtKB-ARBA"/>
</dbReference>
<dbReference type="GO" id="GO:0019221">
    <property type="term" value="P:cytokine-mediated signaling pathway"/>
    <property type="evidence" value="ECO:0007669"/>
    <property type="project" value="TreeGrafter"/>
</dbReference>
<comment type="catalytic activity">
    <reaction evidence="13">
        <text>L-tyrosyl-[protein] + ATP = O-phospho-L-tyrosyl-[protein] + ADP + H(+)</text>
        <dbReference type="Rhea" id="RHEA:10596"/>
        <dbReference type="Rhea" id="RHEA-COMP:10136"/>
        <dbReference type="Rhea" id="RHEA-COMP:20101"/>
        <dbReference type="ChEBI" id="CHEBI:15378"/>
        <dbReference type="ChEBI" id="CHEBI:30616"/>
        <dbReference type="ChEBI" id="CHEBI:46858"/>
        <dbReference type="ChEBI" id="CHEBI:61978"/>
        <dbReference type="ChEBI" id="CHEBI:456216"/>
        <dbReference type="EC" id="2.7.10.2"/>
    </reaction>
</comment>
<dbReference type="PRINTS" id="PR00109">
    <property type="entry name" value="TYRKINASE"/>
</dbReference>